<accession>A0A4S8LSU7</accession>
<dbReference type="OrthoDB" id="3226250at2759"/>
<dbReference type="Proteomes" id="UP000297245">
    <property type="component" value="Unassembled WGS sequence"/>
</dbReference>
<organism evidence="2 3">
    <name type="scientific">Dendrothele bispora (strain CBS 962.96)</name>
    <dbReference type="NCBI Taxonomy" id="1314807"/>
    <lineage>
        <taxon>Eukaryota</taxon>
        <taxon>Fungi</taxon>
        <taxon>Dikarya</taxon>
        <taxon>Basidiomycota</taxon>
        <taxon>Agaricomycotina</taxon>
        <taxon>Agaricomycetes</taxon>
        <taxon>Agaricomycetidae</taxon>
        <taxon>Agaricales</taxon>
        <taxon>Agaricales incertae sedis</taxon>
        <taxon>Dendrothele</taxon>
    </lineage>
</organism>
<keyword evidence="3" id="KW-1185">Reference proteome</keyword>
<dbReference type="AlphaFoldDB" id="A0A4S8LSU7"/>
<feature type="region of interest" description="Disordered" evidence="1">
    <location>
        <begin position="411"/>
        <end position="448"/>
    </location>
</feature>
<sequence length="687" mass="79214">MPKSLNLRQLISQPLGPYPESLILSESFPRKGSGFVPRLSSVYIDANKRASGLDYTEFVGVAPGGLPHVRFFGILEIENLSWLSDTGRECLQTELRERDGKLNRLDESSRSGLTLERLYGSRPGEGSKICVWLCCEKNVAAAFLTTDRHQSSLILYSRSQNATEKPVYRTYEAVSLDVQTYAKSRNFFERFRLLAFLKTLLDESTAPCAPPPLEDRTMSWLAEYMLLYHRTQTKYHRHLPKLTFSSSNDGGNLKYNDSDMDSEGNTSRPRYPRHISTSEVYSILATHAEWLLAAQLATSDIRHHYMNLVDLYIFCRKVAGVRGKDGLGFVSLREKARRRKPDLKWGWGMEYRDPFEREERNARETVNELDLTRFGGTRQSWADQIRRWCMKLRKHDPIVFGPPVIMENEYDSDFTVDSSPPASDSDEPHSGRGSPSHSDLISGDTYTRPDSSILRKRFPTYCFDPPTLLPGRFHWYCPHVYGPEDFSLEHWDDYSENDLLGKQCEYSINLLEITEENFRKSPTITRRDFEYMRDMKWKTTEPLAFSASPSALTADGRDSISDRRGNLASYSRARGIFVDMVSDHYKDHLRGRGIVFAENENRDGRTNVKVELIEADHRRISRESFTSRGYQHELGEANDFITGIVKDEDIKMEDVKMEDIKTEDIKTEDIKTEDIKMEDIKMEDMHV</sequence>
<evidence type="ECO:0000313" key="3">
    <source>
        <dbReference type="Proteomes" id="UP000297245"/>
    </source>
</evidence>
<dbReference type="EMBL" id="ML179287">
    <property type="protein sequence ID" value="THU92103.1"/>
    <property type="molecule type" value="Genomic_DNA"/>
</dbReference>
<reference evidence="2 3" key="1">
    <citation type="journal article" date="2019" name="Nat. Ecol. Evol.">
        <title>Megaphylogeny resolves global patterns of mushroom evolution.</title>
        <authorList>
            <person name="Varga T."/>
            <person name="Krizsan K."/>
            <person name="Foldi C."/>
            <person name="Dima B."/>
            <person name="Sanchez-Garcia M."/>
            <person name="Sanchez-Ramirez S."/>
            <person name="Szollosi G.J."/>
            <person name="Szarkandi J.G."/>
            <person name="Papp V."/>
            <person name="Albert L."/>
            <person name="Andreopoulos W."/>
            <person name="Angelini C."/>
            <person name="Antonin V."/>
            <person name="Barry K.W."/>
            <person name="Bougher N.L."/>
            <person name="Buchanan P."/>
            <person name="Buyck B."/>
            <person name="Bense V."/>
            <person name="Catcheside P."/>
            <person name="Chovatia M."/>
            <person name="Cooper J."/>
            <person name="Damon W."/>
            <person name="Desjardin D."/>
            <person name="Finy P."/>
            <person name="Geml J."/>
            <person name="Haridas S."/>
            <person name="Hughes K."/>
            <person name="Justo A."/>
            <person name="Karasinski D."/>
            <person name="Kautmanova I."/>
            <person name="Kiss B."/>
            <person name="Kocsube S."/>
            <person name="Kotiranta H."/>
            <person name="LaButti K.M."/>
            <person name="Lechner B.E."/>
            <person name="Liimatainen K."/>
            <person name="Lipzen A."/>
            <person name="Lukacs Z."/>
            <person name="Mihaltcheva S."/>
            <person name="Morgado L.N."/>
            <person name="Niskanen T."/>
            <person name="Noordeloos M.E."/>
            <person name="Ohm R.A."/>
            <person name="Ortiz-Santana B."/>
            <person name="Ovrebo C."/>
            <person name="Racz N."/>
            <person name="Riley R."/>
            <person name="Savchenko A."/>
            <person name="Shiryaev A."/>
            <person name="Soop K."/>
            <person name="Spirin V."/>
            <person name="Szebenyi C."/>
            <person name="Tomsovsky M."/>
            <person name="Tulloss R.E."/>
            <person name="Uehling J."/>
            <person name="Grigoriev I.V."/>
            <person name="Vagvolgyi C."/>
            <person name="Papp T."/>
            <person name="Martin F.M."/>
            <person name="Miettinen O."/>
            <person name="Hibbett D.S."/>
            <person name="Nagy L.G."/>
        </authorList>
    </citation>
    <scope>NUCLEOTIDE SEQUENCE [LARGE SCALE GENOMIC DNA]</scope>
    <source>
        <strain evidence="2 3">CBS 962.96</strain>
    </source>
</reference>
<evidence type="ECO:0000256" key="1">
    <source>
        <dbReference type="SAM" id="MobiDB-lite"/>
    </source>
</evidence>
<proteinExistence type="predicted"/>
<feature type="compositionally biased region" description="Polar residues" evidence="1">
    <location>
        <begin position="433"/>
        <end position="448"/>
    </location>
</feature>
<evidence type="ECO:0000313" key="2">
    <source>
        <dbReference type="EMBL" id="THU92103.1"/>
    </source>
</evidence>
<name>A0A4S8LSU7_DENBC</name>
<protein>
    <submittedName>
        <fullName evidence="2">Uncharacterized protein</fullName>
    </submittedName>
</protein>
<gene>
    <name evidence="2" type="ORF">K435DRAFT_216770</name>
</gene>